<feature type="compositionally biased region" description="Basic and acidic residues" evidence="1">
    <location>
        <begin position="676"/>
        <end position="689"/>
    </location>
</feature>
<reference evidence="3 4" key="2">
    <citation type="submission" date="2016-08" db="EMBL/GenBank/DDBJ databases">
        <title>Pervasive Adenine N6-methylation of Active Genes in Fungi.</title>
        <authorList>
            <consortium name="DOE Joint Genome Institute"/>
            <person name="Mondo S.J."/>
            <person name="Dannebaum R.O."/>
            <person name="Kuo R.C."/>
            <person name="Labutti K."/>
            <person name="Haridas S."/>
            <person name="Kuo A."/>
            <person name="Salamov A."/>
            <person name="Ahrendt S.R."/>
            <person name="Lipzen A."/>
            <person name="Sullivan W."/>
            <person name="Andreopoulos W.B."/>
            <person name="Clum A."/>
            <person name="Lindquist E."/>
            <person name="Daum C."/>
            <person name="Ramamoorthy G.K."/>
            <person name="Gryganskyi A."/>
            <person name="Culley D."/>
            <person name="Magnuson J.K."/>
            <person name="James T.Y."/>
            <person name="O'Malley M.A."/>
            <person name="Stajich J.E."/>
            <person name="Spatafora J.W."/>
            <person name="Visel A."/>
            <person name="Grigoriev I.V."/>
        </authorList>
    </citation>
    <scope>NUCLEOTIDE SEQUENCE [LARGE SCALE GENOMIC DNA]</scope>
    <source>
        <strain evidence="4">finn</strain>
    </source>
</reference>
<dbReference type="EMBL" id="MCFH01000011">
    <property type="protein sequence ID" value="ORX54215.1"/>
    <property type="molecule type" value="Genomic_DNA"/>
</dbReference>
<dbReference type="AlphaFoldDB" id="A0A1Y1VED9"/>
<feature type="compositionally biased region" description="Low complexity" evidence="1">
    <location>
        <begin position="754"/>
        <end position="768"/>
    </location>
</feature>
<name>A0A1Y1VED9_9FUNG</name>
<dbReference type="Pfam" id="PF00856">
    <property type="entry name" value="SET"/>
    <property type="match status" value="1"/>
</dbReference>
<feature type="compositionally biased region" description="Low complexity" evidence="1">
    <location>
        <begin position="866"/>
        <end position="876"/>
    </location>
</feature>
<dbReference type="STRING" id="1754191.A0A1Y1VED9"/>
<dbReference type="InterPro" id="IPR046341">
    <property type="entry name" value="SET_dom_sf"/>
</dbReference>
<evidence type="ECO:0000313" key="3">
    <source>
        <dbReference type="EMBL" id="ORX54215.1"/>
    </source>
</evidence>
<feature type="compositionally biased region" description="Acidic residues" evidence="1">
    <location>
        <begin position="813"/>
        <end position="829"/>
    </location>
</feature>
<feature type="compositionally biased region" description="Basic and acidic residues" evidence="1">
    <location>
        <begin position="881"/>
        <end position="893"/>
    </location>
</feature>
<feature type="region of interest" description="Disordered" evidence="1">
    <location>
        <begin position="754"/>
        <end position="933"/>
    </location>
</feature>
<keyword evidence="4" id="KW-1185">Reference proteome</keyword>
<dbReference type="PROSITE" id="PS50280">
    <property type="entry name" value="SET"/>
    <property type="match status" value="1"/>
</dbReference>
<protein>
    <recommendedName>
        <fullName evidence="2">SET domain-containing protein</fullName>
    </recommendedName>
</protein>
<dbReference type="Gene3D" id="2.170.270.10">
    <property type="entry name" value="SET domain"/>
    <property type="match status" value="1"/>
</dbReference>
<feature type="region of interest" description="Disordered" evidence="1">
    <location>
        <begin position="381"/>
        <end position="435"/>
    </location>
</feature>
<feature type="compositionally biased region" description="Basic and acidic residues" evidence="1">
    <location>
        <begin position="412"/>
        <end position="435"/>
    </location>
</feature>
<reference evidence="3 4" key="1">
    <citation type="submission" date="2016-08" db="EMBL/GenBank/DDBJ databases">
        <title>Genomes of anaerobic fungi encode conserved fungal cellulosomes for biomass hydrolysis.</title>
        <authorList>
            <consortium name="DOE Joint Genome Institute"/>
            <person name="Haitjema C.H."/>
            <person name="Gilmore S.P."/>
            <person name="Henske J.K."/>
            <person name="Solomon K.V."/>
            <person name="De Groot R."/>
            <person name="Kuo A."/>
            <person name="Mondo S.J."/>
            <person name="Salamov A.A."/>
            <person name="Labutti K."/>
            <person name="Zhao Z."/>
            <person name="Chiniquy J."/>
            <person name="Barry K."/>
            <person name="Brewer H.M."/>
            <person name="Purvine S.O."/>
            <person name="Wright A.T."/>
            <person name="Boxma B."/>
            <person name="Van Alen T."/>
            <person name="Hackstein J.H."/>
            <person name="Baker S.E."/>
            <person name="Grigoriev I.V."/>
            <person name="O'Malley M.A."/>
        </authorList>
    </citation>
    <scope>NUCLEOTIDE SEQUENCE [LARGE SCALE GENOMIC DNA]</scope>
    <source>
        <strain evidence="4">finn</strain>
    </source>
</reference>
<feature type="domain" description="SET" evidence="2">
    <location>
        <begin position="238"/>
        <end position="362"/>
    </location>
</feature>
<feature type="compositionally biased region" description="Basic residues" evidence="1">
    <location>
        <begin position="796"/>
        <end position="805"/>
    </location>
</feature>
<gene>
    <name evidence="3" type="ORF">BCR36DRAFT_16089</name>
</gene>
<evidence type="ECO:0000256" key="1">
    <source>
        <dbReference type="SAM" id="MobiDB-lite"/>
    </source>
</evidence>
<feature type="region of interest" description="Disordered" evidence="1">
    <location>
        <begin position="1013"/>
        <end position="1054"/>
    </location>
</feature>
<feature type="compositionally biased region" description="Polar residues" evidence="1">
    <location>
        <begin position="381"/>
        <end position="391"/>
    </location>
</feature>
<dbReference type="InterPro" id="IPR001214">
    <property type="entry name" value="SET_dom"/>
</dbReference>
<feature type="compositionally biased region" description="Basic and acidic residues" evidence="1">
    <location>
        <begin position="901"/>
        <end position="920"/>
    </location>
</feature>
<accession>A0A1Y1VED9</accession>
<evidence type="ECO:0000259" key="2">
    <source>
        <dbReference type="PROSITE" id="PS50280"/>
    </source>
</evidence>
<dbReference type="OrthoDB" id="5560686at2759"/>
<feature type="region of interest" description="Disordered" evidence="1">
    <location>
        <begin position="1"/>
        <end position="20"/>
    </location>
</feature>
<feature type="compositionally biased region" description="Low complexity" evidence="1">
    <location>
        <begin position="1044"/>
        <end position="1054"/>
    </location>
</feature>
<feature type="compositionally biased region" description="Basic residues" evidence="1">
    <location>
        <begin position="175"/>
        <end position="184"/>
    </location>
</feature>
<feature type="compositionally biased region" description="Basic and acidic residues" evidence="1">
    <location>
        <begin position="707"/>
        <end position="716"/>
    </location>
</feature>
<sequence>MKEEKEPSITTRSLRKRKGPAPVYNFKNRHNVCVEKKDKKSNRPRWYNQTYIMFITLRDAKRPLPRNVLIRRTLTMDFLLSTIMSFPKCFHGKTPVNTASMILTVNRDKLFDSEKPPGARSHIFRLTYEPCNFDKAVEYYNEWNEELKRDWWWTFSKKRNYGFDTNININDIEKKPKKGRKRKRSDKEVSSKIIKTNERNVNENEFTNDYINSKEDDNKKESEAEDSDDEFIPTSLEDIVEVKESTIKNAGRGLFAKCLIPQWAVIGFYFGVPMTEYEFDLLKDGKGLASNYAIRYRKTVLDATDENGQPYWNNPKIFCPFHFMNESSVNNVEFREGNKVNQVLCIAIKEIKPGEEIFVDYGKEIDRTKWGSDAFNNYADNFSDGDPNSLNYKKGNANKEKDNDVNQNNLSDNRENDQLKKKEDLNEDKKDLENNEKLDSIEENITKNKEQDILNKIEKNKSNKLIEKYNSDNNYKDENKKDDIIIKNKKSTKYTNEQPYNDVDLSEDDEYICGNFGDEVVDILLEFFNSDFNKNLDLFENLTIFDDENLNNGKNKYFDSSYDNVFFGDNKGIPEKTKKKFYKILNELLIRYRDIKKEKLANEKLSNKNEITIVNKDQPINNMEEKKTNNNKINMLNKNEINEYSNVETNKEFNSNEENTKIIDTFTKEGPLSKMSENDNNKNQIEENSKGYSNISKIKKKNSSDNIKLKDNEKSHPMKPKNTNINQEGDINNILINKLKKEKEKSNSIDSLDDIVNNKDINNNSTTENNKHEKLKNLNKNGKRGRTKEINDCSEKRKKRKKRTQKISNNDNDNNDNDNNDNDNNDNDNNDNNNSLNKNNKKVNQILTHNNEVDDFDEIKKKKNSKSSSRQSKVPSNIKNINDENKSSKEINNKYKTANKNSEKENNMSSEKKSIEEQSKNENSISKTNDCENKSINLKKRSLISKSNKADNIKSKNILDRNSQNKGINNNNIKKESFNESLNSEILNNENINNENGMVLKRKTLKKNLNQLKNKLNKNVQKKNKENEFNDNTTNEIKNHSKQQENNAQNENTQNENINNNKIINEEILIKILTMKIQIMEMVWY</sequence>
<dbReference type="Proteomes" id="UP000193719">
    <property type="component" value="Unassembled WGS sequence"/>
</dbReference>
<evidence type="ECO:0000313" key="4">
    <source>
        <dbReference type="Proteomes" id="UP000193719"/>
    </source>
</evidence>
<dbReference type="SMART" id="SM00317">
    <property type="entry name" value="SET"/>
    <property type="match status" value="1"/>
</dbReference>
<feature type="compositionally biased region" description="Basic and acidic residues" evidence="1">
    <location>
        <begin position="185"/>
        <end position="202"/>
    </location>
</feature>
<feature type="region of interest" description="Disordered" evidence="1">
    <location>
        <begin position="667"/>
        <end position="729"/>
    </location>
</feature>
<feature type="region of interest" description="Disordered" evidence="1">
    <location>
        <begin position="174"/>
        <end position="229"/>
    </location>
</feature>
<organism evidence="3 4">
    <name type="scientific">Piromyces finnis</name>
    <dbReference type="NCBI Taxonomy" id="1754191"/>
    <lineage>
        <taxon>Eukaryota</taxon>
        <taxon>Fungi</taxon>
        <taxon>Fungi incertae sedis</taxon>
        <taxon>Chytridiomycota</taxon>
        <taxon>Chytridiomycota incertae sedis</taxon>
        <taxon>Neocallimastigomycetes</taxon>
        <taxon>Neocallimastigales</taxon>
        <taxon>Neocallimastigaceae</taxon>
        <taxon>Piromyces</taxon>
    </lineage>
</organism>
<feature type="compositionally biased region" description="Polar residues" evidence="1">
    <location>
        <begin position="835"/>
        <end position="850"/>
    </location>
</feature>
<comment type="caution">
    <text evidence="3">The sequence shown here is derived from an EMBL/GenBank/DDBJ whole genome shotgun (WGS) entry which is preliminary data.</text>
</comment>
<feature type="compositionally biased region" description="Basic and acidic residues" evidence="1">
    <location>
        <begin position="212"/>
        <end position="222"/>
    </location>
</feature>
<proteinExistence type="predicted"/>
<dbReference type="SUPFAM" id="SSF82199">
    <property type="entry name" value="SET domain"/>
    <property type="match status" value="1"/>
</dbReference>